<evidence type="ECO:0000313" key="2">
    <source>
        <dbReference type="Proteomes" id="UP000768646"/>
    </source>
</evidence>
<proteinExistence type="predicted"/>
<dbReference type="Proteomes" id="UP000768646">
    <property type="component" value="Unassembled WGS sequence"/>
</dbReference>
<accession>A0ACB7CFY8</accession>
<dbReference type="EMBL" id="JABTEG010000002">
    <property type="protein sequence ID" value="KAG4305928.1"/>
    <property type="molecule type" value="Genomic_DNA"/>
</dbReference>
<keyword evidence="2" id="KW-1185">Reference proteome</keyword>
<reference evidence="1 2" key="1">
    <citation type="journal article" date="2021" name="Commun. Biol.">
        <title>Genomic insights into the host specific adaptation of the Pneumocystis genus.</title>
        <authorList>
            <person name="Cisse O.H."/>
            <person name="Ma L."/>
            <person name="Dekker J.P."/>
            <person name="Khil P.P."/>
            <person name="Youn J.-H."/>
            <person name="Brenchley J.M."/>
            <person name="Blair R."/>
            <person name="Pahar B."/>
            <person name="Chabe M."/>
            <person name="Van Rompay K.K.A."/>
            <person name="Keesler R."/>
            <person name="Sukura A."/>
            <person name="Hirsch V."/>
            <person name="Kutty G."/>
            <person name="Liu Y."/>
            <person name="Peng L."/>
            <person name="Chen J."/>
            <person name="Song J."/>
            <person name="Weissenbacher-Lang C."/>
            <person name="Xu J."/>
            <person name="Upham N.S."/>
            <person name="Stajich J.E."/>
            <person name="Cuomo C.A."/>
            <person name="Cushion M.T."/>
            <person name="Kovacs J.A."/>
        </authorList>
    </citation>
    <scope>NUCLEOTIDE SEQUENCE [LARGE SCALE GENOMIC DNA]</scope>
    <source>
        <strain evidence="1 2">RABM</strain>
    </source>
</reference>
<comment type="caution">
    <text evidence="1">The sequence shown here is derived from an EMBL/GenBank/DDBJ whole genome shotgun (WGS) entry which is preliminary data.</text>
</comment>
<gene>
    <name evidence="1" type="ORF">PORY_000838</name>
</gene>
<organism evidence="1 2">
    <name type="scientific">Pneumocystis oryctolagi</name>
    <dbReference type="NCBI Taxonomy" id="42067"/>
    <lineage>
        <taxon>Eukaryota</taxon>
        <taxon>Fungi</taxon>
        <taxon>Dikarya</taxon>
        <taxon>Ascomycota</taxon>
        <taxon>Taphrinomycotina</taxon>
        <taxon>Pneumocystomycetes</taxon>
        <taxon>Pneumocystaceae</taxon>
        <taxon>Pneumocystis</taxon>
    </lineage>
</organism>
<sequence length="431" mass="51418">MLTERKWKQELLRKVKSTPFFRNHKREPIFSISMETIPSLTPRVSELSEISSDIPEDIAYESTEILQNEFFYSKLDISRDVYELNRKCVLYNCFPKKNTLNSNEMQEVKKCISEEYCCYKTKKILYEILETEKSYVRGLEELVEIYVKNPLPIMLYKDSQIVFANILPIFIFHKQYMLPGIINALESFNPVDSLAKEFLKNKDVLKIYSCYVSGFQDKIRIIMQWENSKEGKRYLKSRRILKSHSQLNLISYLLLPIQRIPRYKLLLFNLLECQDSLIVLSAFNQICFLACSMNERRHQEEGSRRLFQLQQDLCYSNINIIEPWRKFIKESKMHYLLTTRMSFFYDHLPLILDREVSVVLCSDILIILNYTCTSIIKTMNVKELQITHAWERPNIGLRFIFWELEEIWHFDAIEGNADEWVDTMNKMHTNL</sequence>
<protein>
    <submittedName>
        <fullName evidence="1">Uncharacterized protein</fullName>
    </submittedName>
</protein>
<name>A0ACB7CFY8_9ASCO</name>
<evidence type="ECO:0000313" key="1">
    <source>
        <dbReference type="EMBL" id="KAG4305928.1"/>
    </source>
</evidence>